<proteinExistence type="predicted"/>
<dbReference type="EMBL" id="JBJKFK010000409">
    <property type="protein sequence ID" value="KAL3317247.1"/>
    <property type="molecule type" value="Genomic_DNA"/>
</dbReference>
<name>A0ABD2QDA0_9PLAT</name>
<sequence>MVQILLDCGASTKQKNIKSQTPFQLAVDMKNDEAIKILTSNMGKEQLKLLEEKL</sequence>
<evidence type="ECO:0000313" key="2">
    <source>
        <dbReference type="Proteomes" id="UP001626550"/>
    </source>
</evidence>
<dbReference type="Proteomes" id="UP001626550">
    <property type="component" value="Unassembled WGS sequence"/>
</dbReference>
<gene>
    <name evidence="1" type="ORF">Ciccas_004095</name>
</gene>
<dbReference type="AlphaFoldDB" id="A0ABD2QDA0"/>
<protein>
    <submittedName>
        <fullName evidence="1">Uncharacterized protein</fullName>
    </submittedName>
</protein>
<comment type="caution">
    <text evidence="1">The sequence shown here is derived from an EMBL/GenBank/DDBJ whole genome shotgun (WGS) entry which is preliminary data.</text>
</comment>
<keyword evidence="2" id="KW-1185">Reference proteome</keyword>
<dbReference type="SUPFAM" id="SSF48403">
    <property type="entry name" value="Ankyrin repeat"/>
    <property type="match status" value="1"/>
</dbReference>
<reference evidence="1 2" key="1">
    <citation type="submission" date="2024-11" db="EMBL/GenBank/DDBJ databases">
        <title>Adaptive evolution of stress response genes in parasites aligns with host niche diversity.</title>
        <authorList>
            <person name="Hahn C."/>
            <person name="Resl P."/>
        </authorList>
    </citation>
    <scope>NUCLEOTIDE SEQUENCE [LARGE SCALE GENOMIC DNA]</scope>
    <source>
        <strain evidence="1">EGGRZ-B1_66</strain>
        <tissue evidence="1">Body</tissue>
    </source>
</reference>
<accession>A0ABD2QDA0</accession>
<organism evidence="1 2">
    <name type="scientific">Cichlidogyrus casuarinus</name>
    <dbReference type="NCBI Taxonomy" id="1844966"/>
    <lineage>
        <taxon>Eukaryota</taxon>
        <taxon>Metazoa</taxon>
        <taxon>Spiralia</taxon>
        <taxon>Lophotrochozoa</taxon>
        <taxon>Platyhelminthes</taxon>
        <taxon>Monogenea</taxon>
        <taxon>Monopisthocotylea</taxon>
        <taxon>Dactylogyridea</taxon>
        <taxon>Ancyrocephalidae</taxon>
        <taxon>Cichlidogyrus</taxon>
    </lineage>
</organism>
<dbReference type="Gene3D" id="1.25.40.20">
    <property type="entry name" value="Ankyrin repeat-containing domain"/>
    <property type="match status" value="1"/>
</dbReference>
<dbReference type="InterPro" id="IPR036770">
    <property type="entry name" value="Ankyrin_rpt-contain_sf"/>
</dbReference>
<evidence type="ECO:0000313" key="1">
    <source>
        <dbReference type="EMBL" id="KAL3317247.1"/>
    </source>
</evidence>